<organism evidence="3 4">
    <name type="scientific">Amazonocrinis nigriterrae CENA67</name>
    <dbReference type="NCBI Taxonomy" id="2794033"/>
    <lineage>
        <taxon>Bacteria</taxon>
        <taxon>Bacillati</taxon>
        <taxon>Cyanobacteriota</taxon>
        <taxon>Cyanophyceae</taxon>
        <taxon>Nostocales</taxon>
        <taxon>Nostocaceae</taxon>
        <taxon>Amazonocrinis</taxon>
        <taxon>Amazonocrinis nigriterrae</taxon>
    </lineage>
</organism>
<dbReference type="InterPro" id="IPR029045">
    <property type="entry name" value="ClpP/crotonase-like_dom_sf"/>
</dbReference>
<dbReference type="AlphaFoldDB" id="A0A8J7HLF8"/>
<dbReference type="InterPro" id="IPR018376">
    <property type="entry name" value="Enoyl-CoA_hyd/isom_CS"/>
</dbReference>
<dbReference type="PANTHER" id="PTHR11941:SF54">
    <property type="entry name" value="ENOYL-COA HYDRATASE, MITOCHONDRIAL"/>
    <property type="match status" value="1"/>
</dbReference>
<dbReference type="GO" id="GO:0006635">
    <property type="term" value="P:fatty acid beta-oxidation"/>
    <property type="evidence" value="ECO:0007669"/>
    <property type="project" value="TreeGrafter"/>
</dbReference>
<dbReference type="PROSITE" id="PS00166">
    <property type="entry name" value="ENOYL_COA_HYDRATASE"/>
    <property type="match status" value="1"/>
</dbReference>
<protein>
    <submittedName>
        <fullName evidence="3">Enoyl-CoA hydratase/isomerase family protein</fullName>
    </submittedName>
</protein>
<reference evidence="3 4" key="1">
    <citation type="journal article" date="2021" name="Int. J. Syst. Evol. Microbiol.">
        <title>Amazonocrinis nigriterrae gen. nov., sp. nov., Atlanticothrix silvestris gen. nov., sp. nov. and Dendronalium phyllosphericum gen. nov., sp. nov., nostocacean cyanobacteria from Brazilian environments.</title>
        <authorList>
            <person name="Alvarenga D.O."/>
            <person name="Andreote A.P.D."/>
            <person name="Branco L.H.Z."/>
            <person name="Delbaje E."/>
            <person name="Cruz R.B."/>
            <person name="Varani A.M."/>
            <person name="Fiore M.F."/>
        </authorList>
    </citation>
    <scope>NUCLEOTIDE SEQUENCE [LARGE SCALE GENOMIC DNA]</scope>
    <source>
        <strain evidence="3 4">CENA67</strain>
    </source>
</reference>
<dbReference type="RefSeq" id="WP_198123419.1">
    <property type="nucleotide sequence ID" value="NZ_JAECZC010000004.1"/>
</dbReference>
<name>A0A8J7HLF8_9NOST</name>
<comment type="similarity">
    <text evidence="1 2">Belongs to the enoyl-CoA hydratase/isomerase family.</text>
</comment>
<accession>A0A8J7HLF8</accession>
<evidence type="ECO:0000256" key="2">
    <source>
        <dbReference type="RuleBase" id="RU003707"/>
    </source>
</evidence>
<dbReference type="EMBL" id="JAECZC010000004">
    <property type="protein sequence ID" value="MBH8561402.1"/>
    <property type="molecule type" value="Genomic_DNA"/>
</dbReference>
<dbReference type="InterPro" id="IPR001753">
    <property type="entry name" value="Enoyl-CoA_hydra/iso"/>
</dbReference>
<dbReference type="CDD" id="cd06558">
    <property type="entry name" value="crotonase-like"/>
    <property type="match status" value="1"/>
</dbReference>
<dbReference type="SUPFAM" id="SSF52096">
    <property type="entry name" value="ClpP/crotonase"/>
    <property type="match status" value="1"/>
</dbReference>
<dbReference type="Gene3D" id="3.90.226.10">
    <property type="entry name" value="2-enoyl-CoA Hydratase, Chain A, domain 1"/>
    <property type="match status" value="1"/>
</dbReference>
<proteinExistence type="inferred from homology"/>
<dbReference type="Gene3D" id="6.20.390.20">
    <property type="match status" value="1"/>
</dbReference>
<dbReference type="Pfam" id="PF00378">
    <property type="entry name" value="ECH_1"/>
    <property type="match status" value="1"/>
</dbReference>
<gene>
    <name evidence="3" type="ORF">I8748_04280</name>
</gene>
<evidence type="ECO:0000313" key="3">
    <source>
        <dbReference type="EMBL" id="MBH8561402.1"/>
    </source>
</evidence>
<sequence>MSKIFVTSLEEGIFQLTIDDPENQNRATHELFQELTNALTDLAKEPTIKVLIIKGRKDVFFAGGTVDVIKEVASSNIDVKDFFLPHQVLSFPVPVIGALEGHAVGGGLFLALCCDILIASESSRYGVHCTNMGFTPGMGTTSLLPALVGYSFASEMILTGKSYKGRELRDKNLFNYVVKSEEVMDIALDIASRIAEKPRVVIEMLKETLSLPRRQLLQQAISREHLMHKICFSKPEIAAQVELTYLK</sequence>
<comment type="caution">
    <text evidence="3">The sequence shown here is derived from an EMBL/GenBank/DDBJ whole genome shotgun (WGS) entry which is preliminary data.</text>
</comment>
<dbReference type="PANTHER" id="PTHR11941">
    <property type="entry name" value="ENOYL-COA HYDRATASE-RELATED"/>
    <property type="match status" value="1"/>
</dbReference>
<evidence type="ECO:0000256" key="1">
    <source>
        <dbReference type="ARBA" id="ARBA00005254"/>
    </source>
</evidence>
<dbReference type="Proteomes" id="UP000632766">
    <property type="component" value="Unassembled WGS sequence"/>
</dbReference>
<dbReference type="GO" id="GO:0003824">
    <property type="term" value="F:catalytic activity"/>
    <property type="evidence" value="ECO:0007669"/>
    <property type="project" value="InterPro"/>
</dbReference>
<keyword evidence="4" id="KW-1185">Reference proteome</keyword>
<dbReference type="NCBIfam" id="NF005496">
    <property type="entry name" value="PRK07110.1"/>
    <property type="match status" value="1"/>
</dbReference>
<evidence type="ECO:0000313" key="4">
    <source>
        <dbReference type="Proteomes" id="UP000632766"/>
    </source>
</evidence>